<dbReference type="GeneID" id="22586026"/>
<dbReference type="OrthoDB" id="10289145at2759"/>
<dbReference type="AlphaFoldDB" id="C1GJW8"/>
<keyword evidence="3" id="KW-1185">Reference proteome</keyword>
<proteinExistence type="predicted"/>
<dbReference type="OMA" id="GNHVNAR"/>
<evidence type="ECO:0000313" key="2">
    <source>
        <dbReference type="EMBL" id="EEH42734.2"/>
    </source>
</evidence>
<sequence length="190" mass="20839">MQTLKDRIFNMPAIHFNSLHSQISDSTVTGSTGGKSYAPAASGEQVYQSSTPLSSVLDNHVSRSGIANSDNVTLLRNKLPSTSRDQYITGIRGSYQENHNTKVNYEIRHDSDPQKGNHVNARVTRTMAGKYGVIEETTKLAVLNTSHPSQADFDNIITNLNNLSYLGQGTDDTQKAKAVRDAWTGLSRNK</sequence>
<dbReference type="eggNOG" id="ENOG502R6U5">
    <property type="taxonomic scope" value="Eukaryota"/>
</dbReference>
<dbReference type="EMBL" id="KN275967">
    <property type="protein sequence ID" value="EEH42734.2"/>
    <property type="molecule type" value="Genomic_DNA"/>
</dbReference>
<dbReference type="HOGENOM" id="CLU_1619564_0_0_1"/>
<accession>C1GJW8</accession>
<dbReference type="InParanoid" id="C1GJW8"/>
<reference evidence="2 3" key="1">
    <citation type="journal article" date="2011" name="PLoS Genet.">
        <title>Comparative genomic analysis of human fungal pathogens causing paracoccidioidomycosis.</title>
        <authorList>
            <person name="Desjardins C.A."/>
            <person name="Champion M.D."/>
            <person name="Holder J.W."/>
            <person name="Muszewska A."/>
            <person name="Goldberg J."/>
            <person name="Bailao A.M."/>
            <person name="Brigido M.M."/>
            <person name="Ferreira M.E."/>
            <person name="Garcia A.M."/>
            <person name="Grynberg M."/>
            <person name="Gujja S."/>
            <person name="Heiman D.I."/>
            <person name="Henn M.R."/>
            <person name="Kodira C.D."/>
            <person name="Leon-Narvaez H."/>
            <person name="Longo L.V."/>
            <person name="Ma L.J."/>
            <person name="Malavazi I."/>
            <person name="Matsuo A.L."/>
            <person name="Morais F.V."/>
            <person name="Pereira M."/>
            <person name="Rodriguez-Brito S."/>
            <person name="Sakthikumar S."/>
            <person name="Salem-Izacc S.M."/>
            <person name="Sykes S.M."/>
            <person name="Teixeira M.M."/>
            <person name="Vallejo M.C."/>
            <person name="Walter M.E."/>
            <person name="Yandava C."/>
            <person name="Young S."/>
            <person name="Zeng Q."/>
            <person name="Zucker J."/>
            <person name="Felipe M.S."/>
            <person name="Goldman G.H."/>
            <person name="Haas B.J."/>
            <person name="McEwen J.G."/>
            <person name="Nino-Vega G."/>
            <person name="Puccia R."/>
            <person name="San-Blas G."/>
            <person name="Soares C.M."/>
            <person name="Birren B.W."/>
            <person name="Cuomo C.A."/>
        </authorList>
    </citation>
    <scope>NUCLEOTIDE SEQUENCE [LARGE SCALE GENOMIC DNA]</scope>
    <source>
        <strain evidence="2 3">Pb18</strain>
    </source>
</reference>
<dbReference type="RefSeq" id="XP_010762780.1">
    <property type="nucleotide sequence ID" value="XM_010764478.1"/>
</dbReference>
<evidence type="ECO:0000313" key="3">
    <source>
        <dbReference type="Proteomes" id="UP000001628"/>
    </source>
</evidence>
<protein>
    <submittedName>
        <fullName evidence="2">Uncharacterized protein</fullName>
    </submittedName>
</protein>
<dbReference type="KEGG" id="pbn:PADG_07554"/>
<evidence type="ECO:0000256" key="1">
    <source>
        <dbReference type="SAM" id="MobiDB-lite"/>
    </source>
</evidence>
<name>C1GJW8_PARBD</name>
<dbReference type="Proteomes" id="UP000001628">
    <property type="component" value="Unassembled WGS sequence"/>
</dbReference>
<dbReference type="VEuPathDB" id="FungiDB:PADG_07554"/>
<organism evidence="2 3">
    <name type="scientific">Paracoccidioides brasiliensis (strain Pb18)</name>
    <dbReference type="NCBI Taxonomy" id="502780"/>
    <lineage>
        <taxon>Eukaryota</taxon>
        <taxon>Fungi</taxon>
        <taxon>Dikarya</taxon>
        <taxon>Ascomycota</taxon>
        <taxon>Pezizomycotina</taxon>
        <taxon>Eurotiomycetes</taxon>
        <taxon>Eurotiomycetidae</taxon>
        <taxon>Onygenales</taxon>
        <taxon>Ajellomycetaceae</taxon>
        <taxon>Paracoccidioides</taxon>
    </lineage>
</organism>
<feature type="region of interest" description="Disordered" evidence="1">
    <location>
        <begin position="24"/>
        <end position="44"/>
    </location>
</feature>
<gene>
    <name evidence="2" type="ORF">PADG_07554</name>
</gene>